<evidence type="ECO:0000256" key="2">
    <source>
        <dbReference type="SAM" id="Phobius"/>
    </source>
</evidence>
<keyword evidence="2" id="KW-1133">Transmembrane helix</keyword>
<comment type="caution">
    <text evidence="3">The sequence shown here is derived from an EMBL/GenBank/DDBJ whole genome shotgun (WGS) entry which is preliminary data.</text>
</comment>
<reference evidence="3" key="1">
    <citation type="submission" date="2022-01" db="EMBL/GenBank/DDBJ databases">
        <title>VMRC isolate genome collection.</title>
        <authorList>
            <person name="France M."/>
            <person name="Rutt L."/>
            <person name="Humphrys M."/>
            <person name="Ravel J."/>
        </authorList>
    </citation>
    <scope>NUCLEOTIDE SEQUENCE</scope>
    <source>
        <strain evidence="3">C0048A1</strain>
    </source>
</reference>
<feature type="transmembrane region" description="Helical" evidence="2">
    <location>
        <begin position="22"/>
        <end position="43"/>
    </location>
</feature>
<evidence type="ECO:0000313" key="4">
    <source>
        <dbReference type="Proteomes" id="UP001212401"/>
    </source>
</evidence>
<evidence type="ECO:0000313" key="3">
    <source>
        <dbReference type="EMBL" id="MCZ3668469.1"/>
    </source>
</evidence>
<dbReference type="Proteomes" id="UP001212401">
    <property type="component" value="Unassembled WGS sequence"/>
</dbReference>
<keyword evidence="2" id="KW-0812">Transmembrane</keyword>
<keyword evidence="1" id="KW-0175">Coiled coil</keyword>
<sequence>MIVLEAAKHVTVTYNLGNLADWVSAVGTVSAVIVALFFNYYGILKSNVSELKQEVKEYIDSDREQNRRLIFVNNLTECLEFIADDQNTLYSKKNYLKAIIPTLKEIEIDLLEDPLTQYKITKVIHNIEQENDFDKTSISKLTKELVQILKTYNKSVNEKQKLNEEELSNLIEELKSFSK</sequence>
<dbReference type="EMBL" id="JAKHPH010000054">
    <property type="protein sequence ID" value="MCZ3668469.1"/>
    <property type="molecule type" value="Genomic_DNA"/>
</dbReference>
<protein>
    <submittedName>
        <fullName evidence="3">Uncharacterized protein</fullName>
    </submittedName>
</protein>
<keyword evidence="2" id="KW-0472">Membrane</keyword>
<proteinExistence type="predicted"/>
<organism evidence="3 4">
    <name type="scientific">Limosilactobacillus vaginalis</name>
    <dbReference type="NCBI Taxonomy" id="1633"/>
    <lineage>
        <taxon>Bacteria</taxon>
        <taxon>Bacillati</taxon>
        <taxon>Bacillota</taxon>
        <taxon>Bacilli</taxon>
        <taxon>Lactobacillales</taxon>
        <taxon>Lactobacillaceae</taxon>
        <taxon>Limosilactobacillus</taxon>
    </lineage>
</organism>
<dbReference type="AlphaFoldDB" id="A0AAW5WV65"/>
<evidence type="ECO:0000256" key="1">
    <source>
        <dbReference type="SAM" id="Coils"/>
    </source>
</evidence>
<gene>
    <name evidence="3" type="ORF">L2724_09485</name>
</gene>
<dbReference type="RefSeq" id="WP_269296301.1">
    <property type="nucleotide sequence ID" value="NZ_JAKHPH010000054.1"/>
</dbReference>
<feature type="coiled-coil region" evidence="1">
    <location>
        <begin position="145"/>
        <end position="173"/>
    </location>
</feature>
<name>A0AAW5WV65_9LACO</name>
<accession>A0AAW5WV65</accession>